<feature type="transmembrane region" description="Helical" evidence="5">
    <location>
        <begin position="76"/>
        <end position="96"/>
    </location>
</feature>
<protein>
    <recommendedName>
        <fullName evidence="5">Probable membrane transporter protein</fullName>
    </recommendedName>
</protein>
<evidence type="ECO:0000256" key="2">
    <source>
        <dbReference type="ARBA" id="ARBA00022692"/>
    </source>
</evidence>
<evidence type="ECO:0000313" key="6">
    <source>
        <dbReference type="EMBL" id="HIP57359.1"/>
    </source>
</evidence>
<dbReference type="InterPro" id="IPR051598">
    <property type="entry name" value="TSUP/Inactive_protease-like"/>
</dbReference>
<feature type="transmembrane region" description="Helical" evidence="5">
    <location>
        <begin position="212"/>
        <end position="232"/>
    </location>
</feature>
<keyword evidence="3 5" id="KW-1133">Transmembrane helix</keyword>
<keyword evidence="2 5" id="KW-0812">Transmembrane</keyword>
<feature type="transmembrane region" description="Helical" evidence="5">
    <location>
        <begin position="238"/>
        <end position="257"/>
    </location>
</feature>
<comment type="similarity">
    <text evidence="5">Belongs to the 4-toluene sulfonate uptake permease (TSUP) (TC 2.A.102) family.</text>
</comment>
<sequence length="261" mass="27069">MLTLLLLFITSLAVGFVSSIVGIGGGSILAPLLTLVFGYDVKVSIATTLLCTVVTSSSASSVYLEKGLVNMKTALLLEPTTALGAITGAFITIAIPSEVVKVVLAVVLLHLAIVMMYRAVNARSIGEGKGYELSLAPSISLKRRILAVMISFIAGMLSGMLGIGGGVIKVPLLVLVLGLPLKSAVATSSFMIGLTAAAGSMVYLLKGLIEPSLVIVMSSGIMPGAVLGARTARRLKPRLLSLLLSSILFYAALRLLWSLAR</sequence>
<comment type="subcellular location">
    <subcellularLocation>
        <location evidence="5">Cell membrane</location>
        <topology evidence="5">Multi-pass membrane protein</topology>
    </subcellularLocation>
    <subcellularLocation>
        <location evidence="1">Membrane</location>
        <topology evidence="1">Multi-pass membrane protein</topology>
    </subcellularLocation>
</comment>
<dbReference type="GO" id="GO:0005886">
    <property type="term" value="C:plasma membrane"/>
    <property type="evidence" value="ECO:0007669"/>
    <property type="project" value="UniProtKB-SubCell"/>
</dbReference>
<organism evidence="6 7">
    <name type="scientific">Ignisphaera aggregans</name>
    <dbReference type="NCBI Taxonomy" id="334771"/>
    <lineage>
        <taxon>Archaea</taxon>
        <taxon>Thermoproteota</taxon>
        <taxon>Thermoprotei</taxon>
        <taxon>Desulfurococcales</taxon>
        <taxon>Desulfurococcaceae</taxon>
        <taxon>Ignisphaera</taxon>
    </lineage>
</organism>
<gene>
    <name evidence="6" type="ORF">EYH02_04750</name>
</gene>
<feature type="transmembrane region" description="Helical" evidence="5">
    <location>
        <begin position="145"/>
        <end position="164"/>
    </location>
</feature>
<dbReference type="Pfam" id="PF01925">
    <property type="entry name" value="TauE"/>
    <property type="match status" value="1"/>
</dbReference>
<evidence type="ECO:0000313" key="7">
    <source>
        <dbReference type="Proteomes" id="UP000605805"/>
    </source>
</evidence>
<accession>A0A832YYV4</accession>
<evidence type="ECO:0000256" key="5">
    <source>
        <dbReference type="RuleBase" id="RU363041"/>
    </source>
</evidence>
<evidence type="ECO:0000256" key="4">
    <source>
        <dbReference type="ARBA" id="ARBA00023136"/>
    </source>
</evidence>
<reference evidence="6" key="1">
    <citation type="journal article" date="2020" name="ISME J.">
        <title>Gammaproteobacteria mediating utilization of methyl-, sulfur- and petroleum organic compounds in deep ocean hydrothermal plumes.</title>
        <authorList>
            <person name="Zhou Z."/>
            <person name="Liu Y."/>
            <person name="Pan J."/>
            <person name="Cron B.R."/>
            <person name="Toner B.M."/>
            <person name="Anantharaman K."/>
            <person name="Breier J.A."/>
            <person name="Dick G.J."/>
            <person name="Li M."/>
        </authorList>
    </citation>
    <scope>NUCLEOTIDE SEQUENCE</scope>
    <source>
        <strain evidence="6">SZUA-1435</strain>
    </source>
</reference>
<dbReference type="Proteomes" id="UP000605805">
    <property type="component" value="Unassembled WGS sequence"/>
</dbReference>
<keyword evidence="5" id="KW-1003">Cell membrane</keyword>
<feature type="transmembrane region" description="Helical" evidence="5">
    <location>
        <begin position="184"/>
        <end position="205"/>
    </location>
</feature>
<keyword evidence="4 5" id="KW-0472">Membrane</keyword>
<evidence type="ECO:0000256" key="3">
    <source>
        <dbReference type="ARBA" id="ARBA00022989"/>
    </source>
</evidence>
<dbReference type="InterPro" id="IPR002781">
    <property type="entry name" value="TM_pro_TauE-like"/>
</dbReference>
<evidence type="ECO:0000256" key="1">
    <source>
        <dbReference type="ARBA" id="ARBA00004141"/>
    </source>
</evidence>
<feature type="transmembrane region" description="Helical" evidence="5">
    <location>
        <begin position="43"/>
        <end position="64"/>
    </location>
</feature>
<proteinExistence type="inferred from homology"/>
<dbReference type="EMBL" id="DQTV01000088">
    <property type="protein sequence ID" value="HIP57359.1"/>
    <property type="molecule type" value="Genomic_DNA"/>
</dbReference>
<name>A0A832YYV4_9CREN</name>
<dbReference type="AlphaFoldDB" id="A0A832YYV4"/>
<feature type="transmembrane region" description="Helical" evidence="5">
    <location>
        <begin position="102"/>
        <end position="120"/>
    </location>
</feature>
<dbReference type="PANTHER" id="PTHR43701:SF5">
    <property type="entry name" value="MEMBRANE TRANSPORTER PROTEIN-RELATED"/>
    <property type="match status" value="1"/>
</dbReference>
<dbReference type="PANTHER" id="PTHR43701">
    <property type="entry name" value="MEMBRANE TRANSPORTER PROTEIN MJ0441-RELATED"/>
    <property type="match status" value="1"/>
</dbReference>
<comment type="caution">
    <text evidence="6">The sequence shown here is derived from an EMBL/GenBank/DDBJ whole genome shotgun (WGS) entry which is preliminary data.</text>
</comment>